<dbReference type="Gene3D" id="3.10.129.10">
    <property type="entry name" value="Hotdog Thioesterase"/>
    <property type="match status" value="1"/>
</dbReference>
<feature type="domain" description="A-factor biosynthesis hotdog" evidence="1">
    <location>
        <begin position="20"/>
        <end position="155"/>
    </location>
</feature>
<sequence length="326" mass="35654">MTTPTALEPLGTAATIDRKLVHRTALEEVFLTGFRSLPDGRFAGSARLPRAHRYYNDHTNHPAVHDPVAIFECVRQMLLCALHLHHDAPAGMKAITAACRMDLTDPLALKLDKGYDLDLLGTVAMHKEREGVTVRVLHEVEVRLGSTVLGTIAVDTAQKDEQRYQDLRMAFRDTKPPMSDDLLASEPLSRVPPYLVGRQERDNVLLLGPEVRDGTLTGRLRVPVSHPGMFDHPQDHVPGPVMMEAARQAGTLLAGELFGQASSKTVLVGLDAAYTRFAELDSDILITATAGSGATEPIAVRFLQEGEPVAEMTIRMANTVEYRPAS</sequence>
<gene>
    <name evidence="2" type="ORF">H4281_14990</name>
</gene>
<feature type="domain" description="A-factor biosynthesis hotdog" evidence="1">
    <location>
        <begin position="195"/>
        <end position="316"/>
    </location>
</feature>
<dbReference type="AlphaFoldDB" id="A0A7W3VWD8"/>
<dbReference type="Pfam" id="PF03756">
    <property type="entry name" value="AfsA"/>
    <property type="match status" value="2"/>
</dbReference>
<dbReference type="InterPro" id="IPR029069">
    <property type="entry name" value="HotDog_dom_sf"/>
</dbReference>
<dbReference type="InterPro" id="IPR005509">
    <property type="entry name" value="AfsA_hotdog_dom"/>
</dbReference>
<evidence type="ECO:0000313" key="3">
    <source>
        <dbReference type="Proteomes" id="UP000526734"/>
    </source>
</evidence>
<comment type="caution">
    <text evidence="2">The sequence shown here is derived from an EMBL/GenBank/DDBJ whole genome shotgun (WGS) entry which is preliminary data.</text>
</comment>
<keyword evidence="3" id="KW-1185">Reference proteome</keyword>
<evidence type="ECO:0000259" key="1">
    <source>
        <dbReference type="Pfam" id="PF03756"/>
    </source>
</evidence>
<proteinExistence type="predicted"/>
<organism evidence="2 3">
    <name type="scientific">Amycolatopsis dendrobii</name>
    <dbReference type="NCBI Taxonomy" id="2760662"/>
    <lineage>
        <taxon>Bacteria</taxon>
        <taxon>Bacillati</taxon>
        <taxon>Actinomycetota</taxon>
        <taxon>Actinomycetes</taxon>
        <taxon>Pseudonocardiales</taxon>
        <taxon>Pseudonocardiaceae</taxon>
        <taxon>Amycolatopsis</taxon>
    </lineage>
</organism>
<dbReference type="SUPFAM" id="SSF54637">
    <property type="entry name" value="Thioesterase/thiol ester dehydrase-isomerase"/>
    <property type="match status" value="1"/>
</dbReference>
<dbReference type="EMBL" id="JACGZW010000004">
    <property type="protein sequence ID" value="MBB1154446.1"/>
    <property type="molecule type" value="Genomic_DNA"/>
</dbReference>
<protein>
    <recommendedName>
        <fullName evidence="1">A-factor biosynthesis hotdog domain-containing protein</fullName>
    </recommendedName>
</protein>
<dbReference type="RefSeq" id="WP_182891488.1">
    <property type="nucleotide sequence ID" value="NZ_JACGZW010000004.1"/>
</dbReference>
<accession>A0A7W3VWD8</accession>
<dbReference type="Proteomes" id="UP000526734">
    <property type="component" value="Unassembled WGS sequence"/>
</dbReference>
<reference evidence="2 3" key="1">
    <citation type="submission" date="2020-08" db="EMBL/GenBank/DDBJ databases">
        <title>Amycolatopsis sp. nov. DR6-1 isolated from Dendrobium heterocarpum.</title>
        <authorList>
            <person name="Tedsree N."/>
            <person name="Kuncharoen N."/>
            <person name="Likhitwitayawuid K."/>
            <person name="Tanasupawat S."/>
        </authorList>
    </citation>
    <scope>NUCLEOTIDE SEQUENCE [LARGE SCALE GENOMIC DNA]</scope>
    <source>
        <strain evidence="2 3">DR6-1</strain>
    </source>
</reference>
<evidence type="ECO:0000313" key="2">
    <source>
        <dbReference type="EMBL" id="MBB1154446.1"/>
    </source>
</evidence>
<name>A0A7W3VWD8_9PSEU</name>